<proteinExistence type="predicted"/>
<evidence type="ECO:0000313" key="2">
    <source>
        <dbReference type="Proteomes" id="UP000654345"/>
    </source>
</evidence>
<evidence type="ECO:0000313" key="1">
    <source>
        <dbReference type="EMBL" id="GHO57954.1"/>
    </source>
</evidence>
<evidence type="ECO:0008006" key="3">
    <source>
        <dbReference type="Google" id="ProtNLM"/>
    </source>
</evidence>
<dbReference type="EMBL" id="BNJG01000002">
    <property type="protein sequence ID" value="GHO57954.1"/>
    <property type="molecule type" value="Genomic_DNA"/>
</dbReference>
<comment type="caution">
    <text evidence="1">The sequence shown here is derived from an EMBL/GenBank/DDBJ whole genome shotgun (WGS) entry which is preliminary data.</text>
</comment>
<dbReference type="RefSeq" id="WP_201374234.1">
    <property type="nucleotide sequence ID" value="NZ_BNJG01000002.1"/>
</dbReference>
<sequence length="186" mass="20917">MAIPVEGQSPLRLLVLPVLLALMEGERTCSDIARQSNLSVSKVNSILEELLDRHLIIETTPLTRDQFNEPRYRIADGEAAMATLTSELSENPIPYVLQILDAVRNELPKAVQQSKSIQAWYSRLILTPEVAHQLVDRLFQLMNEFEEMQTPAPLEASDGSLFAAPQRNSYRLCIAFYQVGAEETHP</sequence>
<dbReference type="InterPro" id="IPR036390">
    <property type="entry name" value="WH_DNA-bd_sf"/>
</dbReference>
<dbReference type="Gene3D" id="1.10.10.10">
    <property type="entry name" value="Winged helix-like DNA-binding domain superfamily/Winged helix DNA-binding domain"/>
    <property type="match status" value="1"/>
</dbReference>
<dbReference type="InterPro" id="IPR036388">
    <property type="entry name" value="WH-like_DNA-bd_sf"/>
</dbReference>
<organism evidence="1 2">
    <name type="scientific">Ktedonobacter robiniae</name>
    <dbReference type="NCBI Taxonomy" id="2778365"/>
    <lineage>
        <taxon>Bacteria</taxon>
        <taxon>Bacillati</taxon>
        <taxon>Chloroflexota</taxon>
        <taxon>Ktedonobacteria</taxon>
        <taxon>Ktedonobacterales</taxon>
        <taxon>Ktedonobacteraceae</taxon>
        <taxon>Ktedonobacter</taxon>
    </lineage>
</organism>
<keyword evidence="2" id="KW-1185">Reference proteome</keyword>
<dbReference type="SUPFAM" id="SSF46785">
    <property type="entry name" value="Winged helix' DNA-binding domain"/>
    <property type="match status" value="1"/>
</dbReference>
<name>A0ABQ3UZ69_9CHLR</name>
<dbReference type="Proteomes" id="UP000654345">
    <property type="component" value="Unassembled WGS sequence"/>
</dbReference>
<protein>
    <recommendedName>
        <fullName evidence="3">HTH marR-type domain-containing protein</fullName>
    </recommendedName>
</protein>
<accession>A0ABQ3UZ69</accession>
<reference evidence="1 2" key="1">
    <citation type="journal article" date="2021" name="Int. J. Syst. Evol. Microbiol.">
        <title>Reticulibacter mediterranei gen. nov., sp. nov., within the new family Reticulibacteraceae fam. nov., and Ktedonospora formicarum gen. nov., sp. nov., Ktedonobacter robiniae sp. nov., Dictyobacter formicarum sp. nov. and Dictyobacter arantiisoli sp. nov., belonging to the class Ktedonobacteria.</title>
        <authorList>
            <person name="Yabe S."/>
            <person name="Zheng Y."/>
            <person name="Wang C.M."/>
            <person name="Sakai Y."/>
            <person name="Abe K."/>
            <person name="Yokota A."/>
            <person name="Donadio S."/>
            <person name="Cavaletti L."/>
            <person name="Monciardini P."/>
        </authorList>
    </citation>
    <scope>NUCLEOTIDE SEQUENCE [LARGE SCALE GENOMIC DNA]</scope>
    <source>
        <strain evidence="1 2">SOSP1-30</strain>
    </source>
</reference>
<gene>
    <name evidence="1" type="ORF">KSB_64290</name>
</gene>